<feature type="domain" description="F-box" evidence="1">
    <location>
        <begin position="62"/>
        <end position="111"/>
    </location>
</feature>
<protein>
    <recommendedName>
        <fullName evidence="1">F-box domain-containing protein</fullName>
    </recommendedName>
</protein>
<evidence type="ECO:0000313" key="2">
    <source>
        <dbReference type="EMBL" id="KAK5531001.1"/>
    </source>
</evidence>
<dbReference type="InterPro" id="IPR001810">
    <property type="entry name" value="F-box_dom"/>
</dbReference>
<keyword evidence="3" id="KW-1185">Reference proteome</keyword>
<dbReference type="PROSITE" id="PS50181">
    <property type="entry name" value="FBOX"/>
    <property type="match status" value="1"/>
</dbReference>
<dbReference type="EMBL" id="JAXLQG010000018">
    <property type="protein sequence ID" value="KAK5531001.1"/>
    <property type="molecule type" value="Genomic_DNA"/>
</dbReference>
<name>A0AAV9Q1F2_9PEZI</name>
<evidence type="ECO:0000259" key="1">
    <source>
        <dbReference type="PROSITE" id="PS50181"/>
    </source>
</evidence>
<dbReference type="AlphaFoldDB" id="A0AAV9Q1F2"/>
<comment type="caution">
    <text evidence="2">The sequence shown here is derived from an EMBL/GenBank/DDBJ whole genome shotgun (WGS) entry which is preliminary data.</text>
</comment>
<evidence type="ECO:0000313" key="3">
    <source>
        <dbReference type="Proteomes" id="UP001345827"/>
    </source>
</evidence>
<reference evidence="2 3" key="1">
    <citation type="submission" date="2023-06" db="EMBL/GenBank/DDBJ databases">
        <title>Black Yeasts Isolated from many extreme environments.</title>
        <authorList>
            <person name="Coleine C."/>
            <person name="Stajich J.E."/>
            <person name="Selbmann L."/>
        </authorList>
    </citation>
    <scope>NUCLEOTIDE SEQUENCE [LARGE SCALE GENOMIC DNA]</scope>
    <source>
        <strain evidence="2 3">CCFEE 5887</strain>
    </source>
</reference>
<organism evidence="2 3">
    <name type="scientific">Vermiconidia calcicola</name>
    <dbReference type="NCBI Taxonomy" id="1690605"/>
    <lineage>
        <taxon>Eukaryota</taxon>
        <taxon>Fungi</taxon>
        <taxon>Dikarya</taxon>
        <taxon>Ascomycota</taxon>
        <taxon>Pezizomycotina</taxon>
        <taxon>Dothideomycetes</taxon>
        <taxon>Dothideomycetidae</taxon>
        <taxon>Mycosphaerellales</taxon>
        <taxon>Extremaceae</taxon>
        <taxon>Vermiconidia</taxon>
    </lineage>
</organism>
<proteinExistence type="predicted"/>
<gene>
    <name evidence="2" type="ORF">LTR25_008858</name>
</gene>
<accession>A0AAV9Q1F2</accession>
<dbReference type="Proteomes" id="UP001345827">
    <property type="component" value="Unassembled WGS sequence"/>
</dbReference>
<sequence length="593" mass="67442">MTHPYQRLLGATRNDVNATNDIFGELRKGAINSRFPRGPGKTRRPARYTANFGMIPNFDANVSVLAQLPMEILISICSNLEPIWVFQLELTCTKLATRLRSSDANRLWYGCIPPTLKALPEFFQDSAALSQRGLDAPFEFNHPPNPHGGVVAQSAPWSTGGLDSSVNKFFNLPALRSVNMTDPMLMYLVHHLKGNESIGLAQYAVVRSQHGYRIKTLALGIHYQINFNYRREMLGHFLLTRRCIACLEAPEAAGTPVRPDQVWQDVGGMNMCPTCFSKYTVRNEELCSVPGLLRYLYEINPQSNKLGPWLPERCRPWAAQEIHWRPLIDDFVRQKCGLDTEMLIAKQEYFDWLRDTLKGQSSSVYNGRQTIRRDVIRIAQRYWSKPWPDEVRYVQPQDIHDLRNTVVPTDELAEFLFPPEKLDRDALSPRNLEGLWPTDPADILRYQRDVLARTERWKEQQAQLMLYHLVVLHRGAPLLDALENHHTRRTRDELTTTAIMARVAAGPQANTLVLTEYKTKLFLDIDPAFAGNAVLTYAGSAAARSALGPLVQESVGCLVPGCRLAPRGVEEMVRHMRVEHEDVFFGSWDWVLA</sequence>